<dbReference type="OrthoDB" id="3173333at2"/>
<dbReference type="PANTHER" id="PTHR43072">
    <property type="entry name" value="N-ACETYLTRANSFERASE"/>
    <property type="match status" value="1"/>
</dbReference>
<dbReference type="GO" id="GO:0016747">
    <property type="term" value="F:acyltransferase activity, transferring groups other than amino-acyl groups"/>
    <property type="evidence" value="ECO:0007669"/>
    <property type="project" value="InterPro"/>
</dbReference>
<organism evidence="4 5">
    <name type="scientific">Slackia equolifaciens</name>
    <dbReference type="NCBI Taxonomy" id="498718"/>
    <lineage>
        <taxon>Bacteria</taxon>
        <taxon>Bacillati</taxon>
        <taxon>Actinomycetota</taxon>
        <taxon>Coriobacteriia</taxon>
        <taxon>Eggerthellales</taxon>
        <taxon>Eggerthellaceae</taxon>
        <taxon>Slackia</taxon>
    </lineage>
</organism>
<dbReference type="PROSITE" id="PS51186">
    <property type="entry name" value="GNAT"/>
    <property type="match status" value="1"/>
</dbReference>
<keyword evidence="2" id="KW-0012">Acyltransferase</keyword>
<dbReference type="SUPFAM" id="SSF55729">
    <property type="entry name" value="Acyl-CoA N-acyltransferases (Nat)"/>
    <property type="match status" value="1"/>
</dbReference>
<dbReference type="RefSeq" id="WP_123207749.1">
    <property type="nucleotide sequence ID" value="NZ_JBHTHO010000018.1"/>
</dbReference>
<proteinExistence type="predicted"/>
<comment type="caution">
    <text evidence="4">The sequence shown here is derived from an EMBL/GenBank/DDBJ whole genome shotgun (WGS) entry which is preliminary data.</text>
</comment>
<keyword evidence="5" id="KW-1185">Reference proteome</keyword>
<dbReference type="InterPro" id="IPR016181">
    <property type="entry name" value="Acyl_CoA_acyltransferase"/>
</dbReference>
<accession>A0A3N0B5K0</accession>
<evidence type="ECO:0000259" key="3">
    <source>
        <dbReference type="PROSITE" id="PS51186"/>
    </source>
</evidence>
<dbReference type="PANTHER" id="PTHR43072:SF23">
    <property type="entry name" value="UPF0039 PROTEIN C11D3.02C"/>
    <property type="match status" value="1"/>
</dbReference>
<keyword evidence="1 4" id="KW-0808">Transferase</keyword>
<feature type="domain" description="N-acetyltransferase" evidence="3">
    <location>
        <begin position="6"/>
        <end position="157"/>
    </location>
</feature>
<name>A0A3N0B5K0_9ACTN</name>
<dbReference type="Pfam" id="PF13420">
    <property type="entry name" value="Acetyltransf_4"/>
    <property type="match status" value="1"/>
</dbReference>
<evidence type="ECO:0000313" key="5">
    <source>
        <dbReference type="Proteomes" id="UP000269591"/>
    </source>
</evidence>
<dbReference type="EMBL" id="QIBX01000001">
    <property type="protein sequence ID" value="RNL41886.1"/>
    <property type="molecule type" value="Genomic_DNA"/>
</dbReference>
<evidence type="ECO:0000256" key="1">
    <source>
        <dbReference type="ARBA" id="ARBA00022679"/>
    </source>
</evidence>
<dbReference type="AlphaFoldDB" id="A0A3N0B5K0"/>
<reference evidence="5" key="1">
    <citation type="submission" date="2018-05" db="EMBL/GenBank/DDBJ databases">
        <title>Genome Sequencing of selected type strains of the family Eggerthellaceae.</title>
        <authorList>
            <person name="Danylec N."/>
            <person name="Stoll D.A."/>
            <person name="Doetsch A."/>
            <person name="Huch M."/>
        </authorList>
    </citation>
    <scope>NUCLEOTIDE SEQUENCE [LARGE SCALE GENOMIC DNA]</scope>
    <source>
        <strain evidence="5">DSM 24851</strain>
    </source>
</reference>
<dbReference type="Gene3D" id="3.40.630.30">
    <property type="match status" value="1"/>
</dbReference>
<dbReference type="CDD" id="cd04301">
    <property type="entry name" value="NAT_SF"/>
    <property type="match status" value="1"/>
</dbReference>
<dbReference type="InterPro" id="IPR000182">
    <property type="entry name" value="GNAT_dom"/>
</dbReference>
<dbReference type="Proteomes" id="UP000269591">
    <property type="component" value="Unassembled WGS sequence"/>
</dbReference>
<evidence type="ECO:0000313" key="4">
    <source>
        <dbReference type="EMBL" id="RNL41886.1"/>
    </source>
</evidence>
<gene>
    <name evidence="4" type="ORF">DMP06_00265</name>
</gene>
<evidence type="ECO:0000256" key="2">
    <source>
        <dbReference type="ARBA" id="ARBA00023315"/>
    </source>
</evidence>
<protein>
    <submittedName>
        <fullName evidence="4">N-acetyltransferase</fullName>
    </submittedName>
</protein>
<sequence length="194" mass="22024">MSEPTYTFRLATPDDAEALQAIYAPYVETSITFELEAPSVEEFRRRIEERICIYPYIVVEEDGVPMGYAYASRLFSRAAYDWAVELSVYLSRDCRGRGLGRALYTRMLTLLEMQGIRSAHGKVTEPNEASDKLHLSMGFRRVGFMDNVGFKLGKWRDVGHYEKLIGDFDSAPDPVIPITKLDPAKVEKVLREGA</sequence>